<dbReference type="KEGG" id="acad:UA74_21755"/>
<sequence length="771" mass="84594">MTGAEGRPEDDVDFFGMLDTATKGTDLGAEGVGGLGRVLAEEPADGRADALGDDPAERAPNQAPNPAVEPSAEPLAPARTSPVAESMHPPRHTESVTGIAGDENSVAGRDIDQSHTTIFQNYHQVFSAQPGEQAAEIARPRNRARSGQWDSDALSALAGRFVTPAGLLDASGERSALQILTHWHLVLITAEAKTGGQFTAALRLAQELRRVEDPSLIVRQEVLDLDFRLDAGLILDVDTPAVVILDLREASGPDVIEVRNHLVEFGHHLTAHHSYLVVILPVAQRRRFDERFPGRLHTLSRPPGEEVFARHVELVEDPQHLLDESGLLARVAEAWPPEAKELADAVSEARRAGIESAKEIAERIADPTDVLAEELRAEITRHQAQEDEEAIGLLLACGLFEGAPADRILAASDLVLGMSKTQVRHPDPLLRPGVTTTLKRLSPGLFNVRRRTFTLPDLGSSVLTYFWNEHPALRRTIREWLKALPFTIDDLGQAELERLADRAADLAAEAGVEVITELAQDWATGRRNRDVPSTAIPNSRQDQTRRSVAVRLLTRTAVDPILGRAVREKLWEWSRTSSPDLQLLVAIVCGEIGPDFPRVALTRIKHLATATEPLVRENASAAMVRVGRESGFATFLRYVEGWLDRPDADRMELLASSIERLLDAEPRNVTGEGVREFWSRALDAMPMHEIRRVVGAWLRHGARSASPSVRGDSVETLVAATEGRPQRMARLQWASRVAAIPLDPAFVEDDPVNALVQLVWTRLDEIDPGQI</sequence>
<feature type="region of interest" description="Disordered" evidence="1">
    <location>
        <begin position="22"/>
        <end position="98"/>
    </location>
</feature>
<evidence type="ECO:0000313" key="3">
    <source>
        <dbReference type="Proteomes" id="UP000185511"/>
    </source>
</evidence>
<name>A0AAC9PTQ0_9PSEU</name>
<organism evidence="2 3">
    <name type="scientific">Actinoalloteichus fjordicus</name>
    <dbReference type="NCBI Taxonomy" id="1612552"/>
    <lineage>
        <taxon>Bacteria</taxon>
        <taxon>Bacillati</taxon>
        <taxon>Actinomycetota</taxon>
        <taxon>Actinomycetes</taxon>
        <taxon>Pseudonocardiales</taxon>
        <taxon>Pseudonocardiaceae</taxon>
        <taxon>Actinoalloteichus</taxon>
    </lineage>
</organism>
<dbReference type="RefSeq" id="WP_075765314.1">
    <property type="nucleotide sequence ID" value="NZ_CP016076.1"/>
</dbReference>
<dbReference type="Proteomes" id="UP000185511">
    <property type="component" value="Chromosome"/>
</dbReference>
<accession>A0AAC9PTQ0</accession>
<protein>
    <submittedName>
        <fullName evidence="2">Uncharacterized protein</fullName>
    </submittedName>
</protein>
<evidence type="ECO:0000313" key="2">
    <source>
        <dbReference type="EMBL" id="APU16373.1"/>
    </source>
</evidence>
<gene>
    <name evidence="2" type="ORF">UA74_21755</name>
</gene>
<reference evidence="3" key="1">
    <citation type="submission" date="2016-06" db="EMBL/GenBank/DDBJ databases">
        <title>Complete genome sequence of Actinoalloteichus fjordicus DSM 46855 (=ADI127-17), type strain of the new species Actinoalloteichus fjordicus.</title>
        <authorList>
            <person name="Ruckert C."/>
            <person name="Nouioui I."/>
            <person name="Willmese J."/>
            <person name="van Wezel G."/>
            <person name="Klenk H.-P."/>
            <person name="Kalinowski J."/>
            <person name="Zotchev S.B."/>
        </authorList>
    </citation>
    <scope>NUCLEOTIDE SEQUENCE [LARGE SCALE GENOMIC DNA]</scope>
    <source>
        <strain evidence="3">ADI127-7</strain>
    </source>
</reference>
<proteinExistence type="predicted"/>
<evidence type="ECO:0000256" key="1">
    <source>
        <dbReference type="SAM" id="MobiDB-lite"/>
    </source>
</evidence>
<dbReference type="EMBL" id="CP016076">
    <property type="protein sequence ID" value="APU16373.1"/>
    <property type="molecule type" value="Genomic_DNA"/>
</dbReference>
<dbReference type="AlphaFoldDB" id="A0AAC9PTQ0"/>
<keyword evidence="3" id="KW-1185">Reference proteome</keyword>